<dbReference type="AlphaFoldDB" id="A0A4Q7KME0"/>
<reference evidence="2 3" key="1">
    <citation type="submission" date="2019-02" db="EMBL/GenBank/DDBJ databases">
        <title>Genomic Encyclopedia of Type Strains, Phase IV (KMG-IV): sequencing the most valuable type-strain genomes for metagenomic binning, comparative biology and taxonomic classification.</title>
        <authorList>
            <person name="Goeker M."/>
        </authorList>
    </citation>
    <scope>NUCLEOTIDE SEQUENCE [LARGE SCALE GENOMIC DNA]</scope>
    <source>
        <strain evidence="2 3">DSM 101727</strain>
    </source>
</reference>
<evidence type="ECO:0000313" key="2">
    <source>
        <dbReference type="EMBL" id="RZS37849.1"/>
    </source>
</evidence>
<comment type="caution">
    <text evidence="2">The sequence shown here is derived from an EMBL/GenBank/DDBJ whole genome shotgun (WGS) entry which is preliminary data.</text>
</comment>
<keyword evidence="3" id="KW-1185">Reference proteome</keyword>
<name>A0A4Q7KME0_9PSEU</name>
<dbReference type="RefSeq" id="WP_130345270.1">
    <property type="nucleotide sequence ID" value="NZ_SGWQ01000005.1"/>
</dbReference>
<feature type="signal peptide" evidence="1">
    <location>
        <begin position="1"/>
        <end position="28"/>
    </location>
</feature>
<evidence type="ECO:0000256" key="1">
    <source>
        <dbReference type="SAM" id="SignalP"/>
    </source>
</evidence>
<organism evidence="2 3">
    <name type="scientific">Herbihabitans rhizosphaerae</name>
    <dbReference type="NCBI Taxonomy" id="1872711"/>
    <lineage>
        <taxon>Bacteria</taxon>
        <taxon>Bacillati</taxon>
        <taxon>Actinomycetota</taxon>
        <taxon>Actinomycetes</taxon>
        <taxon>Pseudonocardiales</taxon>
        <taxon>Pseudonocardiaceae</taxon>
        <taxon>Herbihabitans</taxon>
    </lineage>
</organism>
<evidence type="ECO:0008006" key="4">
    <source>
        <dbReference type="Google" id="ProtNLM"/>
    </source>
</evidence>
<protein>
    <recommendedName>
        <fullName evidence="4">Peptidase inhibitor family I36</fullName>
    </recommendedName>
</protein>
<feature type="chain" id="PRO_5020933840" description="Peptidase inhibitor family I36" evidence="1">
    <location>
        <begin position="29"/>
        <end position="118"/>
    </location>
</feature>
<dbReference type="EMBL" id="SGWQ01000005">
    <property type="protein sequence ID" value="RZS37849.1"/>
    <property type="molecule type" value="Genomic_DNA"/>
</dbReference>
<sequence>MRKILGGTLAIAAAATAVIMGTSGSAGAAPAAANASGCTWDWSGKWAACLRINPDGSRYAEGISDEGHMVHVALIHDVHVLTSSMWFGRVTTESRPYADQACLWDETNRRWFLCRVSP</sequence>
<proteinExistence type="predicted"/>
<keyword evidence="1" id="KW-0732">Signal</keyword>
<dbReference type="Proteomes" id="UP000294257">
    <property type="component" value="Unassembled WGS sequence"/>
</dbReference>
<accession>A0A4Q7KME0</accession>
<gene>
    <name evidence="2" type="ORF">EV193_105409</name>
</gene>
<evidence type="ECO:0000313" key="3">
    <source>
        <dbReference type="Proteomes" id="UP000294257"/>
    </source>
</evidence>